<dbReference type="Pfam" id="PF14093">
    <property type="entry name" value="DUF4271"/>
    <property type="match status" value="1"/>
</dbReference>
<dbReference type="STRING" id="1123265.GCA_000686625_00823"/>
<keyword evidence="1" id="KW-1133">Transmembrane helix</keyword>
<evidence type="ECO:0000313" key="3">
    <source>
        <dbReference type="Proteomes" id="UP000308196"/>
    </source>
</evidence>
<feature type="transmembrane region" description="Helical" evidence="1">
    <location>
        <begin position="313"/>
        <end position="337"/>
    </location>
</feature>
<dbReference type="Proteomes" id="UP000308196">
    <property type="component" value="Chromosome"/>
</dbReference>
<evidence type="ECO:0008006" key="4">
    <source>
        <dbReference type="Google" id="ProtNLM"/>
    </source>
</evidence>
<keyword evidence="1" id="KW-0812">Transmembrane</keyword>
<name>A0A4U9UZK5_9SPHI</name>
<feature type="transmembrane region" description="Helical" evidence="1">
    <location>
        <begin position="224"/>
        <end position="242"/>
    </location>
</feature>
<protein>
    <recommendedName>
        <fullName evidence="4">DUF4271 domain-containing protein</fullName>
    </recommendedName>
</protein>
<feature type="transmembrane region" description="Helical" evidence="1">
    <location>
        <begin position="183"/>
        <end position="204"/>
    </location>
</feature>
<organism evidence="2 3">
    <name type="scientific">Sphingobacterium thalpophilum</name>
    <dbReference type="NCBI Taxonomy" id="259"/>
    <lineage>
        <taxon>Bacteria</taxon>
        <taxon>Pseudomonadati</taxon>
        <taxon>Bacteroidota</taxon>
        <taxon>Sphingobacteriia</taxon>
        <taxon>Sphingobacteriales</taxon>
        <taxon>Sphingobacteriaceae</taxon>
        <taxon>Sphingobacterium</taxon>
    </lineage>
</organism>
<dbReference type="EMBL" id="LR590484">
    <property type="protein sequence ID" value="VTR37909.1"/>
    <property type="molecule type" value="Genomic_DNA"/>
</dbReference>
<feature type="transmembrane region" description="Helical" evidence="1">
    <location>
        <begin position="254"/>
        <end position="277"/>
    </location>
</feature>
<reference evidence="2 3" key="1">
    <citation type="submission" date="2019-05" db="EMBL/GenBank/DDBJ databases">
        <authorList>
            <consortium name="Pathogen Informatics"/>
        </authorList>
    </citation>
    <scope>NUCLEOTIDE SEQUENCE [LARGE SCALE GENOMIC DNA]</scope>
    <source>
        <strain evidence="2 3">NCTC11429</strain>
    </source>
</reference>
<evidence type="ECO:0000313" key="2">
    <source>
        <dbReference type="EMBL" id="VTR37909.1"/>
    </source>
</evidence>
<keyword evidence="1" id="KW-0472">Membrane</keyword>
<evidence type="ECO:0000256" key="1">
    <source>
        <dbReference type="SAM" id="Phobius"/>
    </source>
</evidence>
<accession>A0A4U9UZK5</accession>
<feature type="transmembrane region" description="Helical" evidence="1">
    <location>
        <begin position="21"/>
        <end position="40"/>
    </location>
</feature>
<feature type="transmembrane region" description="Helical" evidence="1">
    <location>
        <begin position="283"/>
        <end position="301"/>
    </location>
</feature>
<sequence length="338" mass="38760">MACDFLHRRKETVYSMEVNVFKYHILFIFLLVFSVSGLHAQRGAQRKAAPDSLVLPDSTTLRADSVPSANQQVLASLNPAFQKQYQITTIKGGNLLVHNIYRTDVLQYFHGRPEKNLFERQYGTPKPHRENWILFTSLFLIFGVGLIRIFFPSDIKLVFQGYFDDRVLLSVSKEDTILTSWPFIFLFILFSGAIGLFVSLFYAYELNRFDLITFPNYIKTVGMVGGLFALKIGFIRFLSFVFEIGKLVKEYVTVLYLIYFNTLFLMLPVLLILSLVSLPTVGVVLHIAIGGAILLFMYRFLKTAAHIMSMYKFSISYLILYLCCLEIAPILILLRLLS</sequence>
<dbReference type="KEGG" id="stha:NCTC11429_01954"/>
<dbReference type="AlphaFoldDB" id="A0A4U9UZK5"/>
<proteinExistence type="predicted"/>
<dbReference type="InterPro" id="IPR025367">
    <property type="entry name" value="DUF4271"/>
</dbReference>
<gene>
    <name evidence="2" type="ORF">NCTC11429_01954</name>
</gene>
<feature type="transmembrane region" description="Helical" evidence="1">
    <location>
        <begin position="132"/>
        <end position="151"/>
    </location>
</feature>